<keyword evidence="7" id="KW-1185">Reference proteome</keyword>
<feature type="transmembrane region" description="Helical" evidence="5">
    <location>
        <begin position="222"/>
        <end position="248"/>
    </location>
</feature>
<organism evidence="6 7">
    <name type="scientific">Thiohalocapsa halophila</name>
    <dbReference type="NCBI Taxonomy" id="69359"/>
    <lineage>
        <taxon>Bacteria</taxon>
        <taxon>Pseudomonadati</taxon>
        <taxon>Pseudomonadota</taxon>
        <taxon>Gammaproteobacteria</taxon>
        <taxon>Chromatiales</taxon>
        <taxon>Chromatiaceae</taxon>
        <taxon>Thiohalocapsa</taxon>
    </lineage>
</organism>
<comment type="subcellular location">
    <subcellularLocation>
        <location evidence="1">Endomembrane system</location>
        <topology evidence="1">Multi-pass membrane protein</topology>
    </subcellularLocation>
</comment>
<dbReference type="InterPro" id="IPR008217">
    <property type="entry name" value="Ccc1_fam"/>
</dbReference>
<feature type="transmembrane region" description="Helical" evidence="5">
    <location>
        <begin position="45"/>
        <end position="71"/>
    </location>
</feature>
<accession>A0ABS1CN25</accession>
<feature type="transmembrane region" description="Helical" evidence="5">
    <location>
        <begin position="190"/>
        <end position="210"/>
    </location>
</feature>
<proteinExistence type="predicted"/>
<dbReference type="RefSeq" id="WP_200241704.1">
    <property type="nucleotide sequence ID" value="NZ_NRRV01000080.1"/>
</dbReference>
<evidence type="ECO:0000256" key="2">
    <source>
        <dbReference type="ARBA" id="ARBA00022692"/>
    </source>
</evidence>
<feature type="transmembrane region" description="Helical" evidence="5">
    <location>
        <begin position="163"/>
        <end position="184"/>
    </location>
</feature>
<evidence type="ECO:0000313" key="6">
    <source>
        <dbReference type="EMBL" id="MBK1633349.1"/>
    </source>
</evidence>
<protein>
    <recommendedName>
        <fullName evidence="8">VIT family protein</fullName>
    </recommendedName>
</protein>
<evidence type="ECO:0000313" key="7">
    <source>
        <dbReference type="Proteomes" id="UP000748752"/>
    </source>
</evidence>
<reference evidence="6 7" key="1">
    <citation type="journal article" date="2020" name="Microorganisms">
        <title>Osmotic Adaptation and Compatible Solute Biosynthesis of Phototrophic Bacteria as Revealed from Genome Analyses.</title>
        <authorList>
            <person name="Imhoff J.F."/>
            <person name="Rahn T."/>
            <person name="Kunzel S."/>
            <person name="Keller A."/>
            <person name="Neulinger S.C."/>
        </authorList>
    </citation>
    <scope>NUCLEOTIDE SEQUENCE [LARGE SCALE GENOMIC DNA]</scope>
    <source>
        <strain evidence="6 7">DSM 6210</strain>
    </source>
</reference>
<keyword evidence="2 5" id="KW-0812">Transmembrane</keyword>
<keyword evidence="4 5" id="KW-0472">Membrane</keyword>
<evidence type="ECO:0000256" key="3">
    <source>
        <dbReference type="ARBA" id="ARBA00022989"/>
    </source>
</evidence>
<dbReference type="Proteomes" id="UP000748752">
    <property type="component" value="Unassembled WGS sequence"/>
</dbReference>
<dbReference type="EMBL" id="NRRV01000080">
    <property type="protein sequence ID" value="MBK1633349.1"/>
    <property type="molecule type" value="Genomic_DNA"/>
</dbReference>
<evidence type="ECO:0000256" key="1">
    <source>
        <dbReference type="ARBA" id="ARBA00004127"/>
    </source>
</evidence>
<evidence type="ECO:0008006" key="8">
    <source>
        <dbReference type="Google" id="ProtNLM"/>
    </source>
</evidence>
<evidence type="ECO:0000256" key="4">
    <source>
        <dbReference type="ARBA" id="ARBA00023136"/>
    </source>
</evidence>
<dbReference type="Pfam" id="PF01988">
    <property type="entry name" value="VIT1"/>
    <property type="match status" value="1"/>
</dbReference>
<evidence type="ECO:0000256" key="5">
    <source>
        <dbReference type="SAM" id="Phobius"/>
    </source>
</evidence>
<name>A0ABS1CN25_9GAMM</name>
<comment type="caution">
    <text evidence="6">The sequence shown here is derived from an EMBL/GenBank/DDBJ whole genome shotgun (WGS) entry which is preliminary data.</text>
</comment>
<keyword evidence="3 5" id="KW-1133">Transmembrane helix</keyword>
<dbReference type="PANTHER" id="PTHR31851">
    <property type="entry name" value="FE(2+)/MN(2+) TRANSPORTER PCL1"/>
    <property type="match status" value="1"/>
</dbReference>
<gene>
    <name evidence="6" type="ORF">CKO31_21860</name>
</gene>
<sequence length="253" mass="26297">MAQQPTRNLEHEHQPVRIRERIQAGDGGHLGDAMLGAIDGAITSFAVVAGAVGGGFGSLVIVILGFASLLADGFSMAVSNYLGTKSDAESADRAHREERRHIEEIPQGQREELRQIFADKGFSGETLECMVDAIAGDPDLWAKTVVQEELGLHPGANASPLHAGGATFLAFLIAGLIPLLPFVVPMLSPQVAFGISIGATSIAFLAIGMIKGRVLEQPMLRSGLETLLIGGGAAALAYGVGALLRAWIGAGLA</sequence>